<reference evidence="2 3" key="1">
    <citation type="submission" date="2015-04" db="EMBL/GenBank/DDBJ databases">
        <title>Lasius niger genome sequencing.</title>
        <authorList>
            <person name="Konorov E.A."/>
            <person name="Nikitin M.A."/>
            <person name="Kirill M.V."/>
            <person name="Chang P."/>
        </authorList>
    </citation>
    <scope>NUCLEOTIDE SEQUENCE [LARGE SCALE GENOMIC DNA]</scope>
    <source>
        <tissue evidence="2">Whole</tissue>
    </source>
</reference>
<organism evidence="2 3">
    <name type="scientific">Lasius niger</name>
    <name type="common">Black garden ant</name>
    <dbReference type="NCBI Taxonomy" id="67767"/>
    <lineage>
        <taxon>Eukaryota</taxon>
        <taxon>Metazoa</taxon>
        <taxon>Ecdysozoa</taxon>
        <taxon>Arthropoda</taxon>
        <taxon>Hexapoda</taxon>
        <taxon>Insecta</taxon>
        <taxon>Pterygota</taxon>
        <taxon>Neoptera</taxon>
        <taxon>Endopterygota</taxon>
        <taxon>Hymenoptera</taxon>
        <taxon>Apocrita</taxon>
        <taxon>Aculeata</taxon>
        <taxon>Formicoidea</taxon>
        <taxon>Formicidae</taxon>
        <taxon>Formicinae</taxon>
        <taxon>Lasius</taxon>
        <taxon>Lasius</taxon>
    </lineage>
</organism>
<dbReference type="EMBL" id="LBMM01007118">
    <property type="protein sequence ID" value="KMQ90016.1"/>
    <property type="molecule type" value="Genomic_DNA"/>
</dbReference>
<feature type="region of interest" description="Disordered" evidence="1">
    <location>
        <begin position="15"/>
        <end position="125"/>
    </location>
</feature>
<proteinExistence type="predicted"/>
<feature type="compositionally biased region" description="Pro residues" evidence="1">
    <location>
        <begin position="107"/>
        <end position="125"/>
    </location>
</feature>
<feature type="compositionally biased region" description="Polar residues" evidence="1">
    <location>
        <begin position="88"/>
        <end position="100"/>
    </location>
</feature>
<sequence length="135" mass="14416">MSLEDDIVREINALLGEAELPGPQKPPGATANSTRPPFRPPKVGTVIQRSDRINRRKIEILATPPPPLAACRRRRSTPQTPPPRQPAIATSQPGPASSPSREAAPHRPSPPPQVLTPIGPAPPPPVLVELEPGYI</sequence>
<protein>
    <submittedName>
        <fullName evidence="2">Uncharacterized protein</fullName>
    </submittedName>
</protein>
<gene>
    <name evidence="2" type="ORF">RF55_10282</name>
</gene>
<evidence type="ECO:0000313" key="3">
    <source>
        <dbReference type="Proteomes" id="UP000036403"/>
    </source>
</evidence>
<dbReference type="Proteomes" id="UP000036403">
    <property type="component" value="Unassembled WGS sequence"/>
</dbReference>
<evidence type="ECO:0000256" key="1">
    <source>
        <dbReference type="SAM" id="MobiDB-lite"/>
    </source>
</evidence>
<accession>A0A0J7KIH2</accession>
<feature type="compositionally biased region" description="Basic and acidic residues" evidence="1">
    <location>
        <begin position="49"/>
        <end position="59"/>
    </location>
</feature>
<evidence type="ECO:0000313" key="2">
    <source>
        <dbReference type="EMBL" id="KMQ90016.1"/>
    </source>
</evidence>
<dbReference type="PaxDb" id="67767-A0A0J7KIH2"/>
<comment type="caution">
    <text evidence="2">The sequence shown here is derived from an EMBL/GenBank/DDBJ whole genome shotgun (WGS) entry which is preliminary data.</text>
</comment>
<dbReference type="OrthoDB" id="7558917at2759"/>
<keyword evidence="3" id="KW-1185">Reference proteome</keyword>
<name>A0A0J7KIH2_LASNI</name>
<dbReference type="AlphaFoldDB" id="A0A0J7KIH2"/>